<evidence type="ECO:0000313" key="8">
    <source>
        <dbReference type="Proteomes" id="UP001166571"/>
    </source>
</evidence>
<dbReference type="InterPro" id="IPR050382">
    <property type="entry name" value="MFS_Na/Anion_cotransporter"/>
</dbReference>
<evidence type="ECO:0000256" key="1">
    <source>
        <dbReference type="ARBA" id="ARBA00004141"/>
    </source>
</evidence>
<evidence type="ECO:0000256" key="2">
    <source>
        <dbReference type="ARBA" id="ARBA00022692"/>
    </source>
</evidence>
<evidence type="ECO:0000256" key="5">
    <source>
        <dbReference type="SAM" id="Phobius"/>
    </source>
</evidence>
<feature type="transmembrane region" description="Helical" evidence="5">
    <location>
        <begin position="258"/>
        <end position="280"/>
    </location>
</feature>
<feature type="transmembrane region" description="Helical" evidence="5">
    <location>
        <begin position="83"/>
        <end position="102"/>
    </location>
</feature>
<evidence type="ECO:0000313" key="7">
    <source>
        <dbReference type="EMBL" id="MBY4636017.1"/>
    </source>
</evidence>
<accession>A0ABS7MB35</accession>
<keyword evidence="2 5" id="KW-0812">Transmembrane</keyword>
<feature type="transmembrane region" description="Helical" evidence="5">
    <location>
        <begin position="347"/>
        <end position="373"/>
    </location>
</feature>
<proteinExistence type="predicted"/>
<organism evidence="7 8">
    <name type="scientific">Sphingopyxis jiangsuensis</name>
    <dbReference type="NCBI Taxonomy" id="2871171"/>
    <lineage>
        <taxon>Bacteria</taxon>
        <taxon>Pseudomonadati</taxon>
        <taxon>Pseudomonadota</taxon>
        <taxon>Alphaproteobacteria</taxon>
        <taxon>Sphingomonadales</taxon>
        <taxon>Sphingomonadaceae</taxon>
        <taxon>Sphingopyxis</taxon>
    </lineage>
</organism>
<comment type="caution">
    <text evidence="7">The sequence shown here is derived from an EMBL/GenBank/DDBJ whole genome shotgun (WGS) entry which is preliminary data.</text>
</comment>
<feature type="transmembrane region" description="Helical" evidence="5">
    <location>
        <begin position="54"/>
        <end position="76"/>
    </location>
</feature>
<dbReference type="CDD" id="cd17319">
    <property type="entry name" value="MFS_ExuT_GudP_like"/>
    <property type="match status" value="1"/>
</dbReference>
<feature type="transmembrane region" description="Helical" evidence="5">
    <location>
        <begin position="219"/>
        <end position="238"/>
    </location>
</feature>
<feature type="transmembrane region" description="Helical" evidence="5">
    <location>
        <begin position="12"/>
        <end position="31"/>
    </location>
</feature>
<dbReference type="InterPro" id="IPR036259">
    <property type="entry name" value="MFS_trans_sf"/>
</dbReference>
<dbReference type="RefSeq" id="WP_201926705.1">
    <property type="nucleotide sequence ID" value="NZ_JAERPO010000001.1"/>
</dbReference>
<dbReference type="Gene3D" id="1.20.1250.20">
    <property type="entry name" value="MFS general substrate transporter like domains"/>
    <property type="match status" value="2"/>
</dbReference>
<keyword evidence="8" id="KW-1185">Reference proteome</keyword>
<dbReference type="PANTHER" id="PTHR11662">
    <property type="entry name" value="SOLUTE CARRIER FAMILY 17"/>
    <property type="match status" value="1"/>
</dbReference>
<name>A0ABS7MB35_9SPHN</name>
<dbReference type="Pfam" id="PF07690">
    <property type="entry name" value="MFS_1"/>
    <property type="match status" value="1"/>
</dbReference>
<protein>
    <submittedName>
        <fullName evidence="7">MFS transporter</fullName>
    </submittedName>
</protein>
<feature type="transmembrane region" description="Helical" evidence="5">
    <location>
        <begin position="292"/>
        <end position="308"/>
    </location>
</feature>
<feature type="transmembrane region" description="Helical" evidence="5">
    <location>
        <begin position="167"/>
        <end position="189"/>
    </location>
</feature>
<dbReference type="PANTHER" id="PTHR11662:SF285">
    <property type="entry name" value="HEXURONATE TRANSPORTER"/>
    <property type="match status" value="1"/>
</dbReference>
<reference evidence="7" key="1">
    <citation type="submission" date="2021-08" db="EMBL/GenBank/DDBJ databases">
        <title>Sphingopyxis panaciterrulae sp. nov., isolated from the surface water of the Yellow Sea.</title>
        <authorList>
            <person name="Gao Z."/>
            <person name="Zhang D."/>
            <person name="Zhang A."/>
        </authorList>
    </citation>
    <scope>NUCLEOTIDE SEQUENCE</scope>
    <source>
        <strain evidence="7">XHP0097</strain>
    </source>
</reference>
<evidence type="ECO:0000259" key="6">
    <source>
        <dbReference type="PROSITE" id="PS50850"/>
    </source>
</evidence>
<dbReference type="InterPro" id="IPR020846">
    <property type="entry name" value="MFS_dom"/>
</dbReference>
<gene>
    <name evidence="7" type="ORF">K5P26_02540</name>
</gene>
<dbReference type="Proteomes" id="UP001166571">
    <property type="component" value="Unassembled WGS sequence"/>
</dbReference>
<dbReference type="PROSITE" id="PS50850">
    <property type="entry name" value="MFS"/>
    <property type="match status" value="1"/>
</dbReference>
<comment type="subcellular location">
    <subcellularLocation>
        <location evidence="1">Membrane</location>
        <topology evidence="1">Multi-pass membrane protein</topology>
    </subcellularLocation>
</comment>
<keyword evidence="3 5" id="KW-1133">Transmembrane helix</keyword>
<sequence>MATAAAQQDRSTRIAIMLVTLLFLGNALNYVDRQVLALLKPTLEAEFGWSDSDYAHLGSTFQIAAAVALLGVGWFVDRLGVRWAYAIAIAVWSLAGMAHALAQSVQQFVAARVVLAVGESVSTPAGIKTAATYLPVRQRNMAIGLINTAPNIGAIITPLLIPPLAMAFGWKAAFIVTGALGFVWLAFWIPAMRKMRPLGDLPERAKVAWRPLLRDRRTWAVVGAKFCTDCVWWFVLFWMPDFFNRVFGMSQSALGLPIAIVFTLAALGAVTSGALYPILLARGYSVNRARKLSMFIFALAVLAMPLAMYTANPWVAAVCVGIGLFAHQGFSTNIFGMTADIIPPLRVATVIALGAVAGNLSGTAIIEFAGWSLGNGLGYGPLFAICSVAYLCALGLVHLVVPRLELADTKE</sequence>
<feature type="transmembrane region" description="Helical" evidence="5">
    <location>
        <begin position="314"/>
        <end position="335"/>
    </location>
</feature>
<feature type="domain" description="Major facilitator superfamily (MFS) profile" evidence="6">
    <location>
        <begin position="18"/>
        <end position="405"/>
    </location>
</feature>
<keyword evidence="4 5" id="KW-0472">Membrane</keyword>
<feature type="transmembrane region" description="Helical" evidence="5">
    <location>
        <begin position="379"/>
        <end position="401"/>
    </location>
</feature>
<dbReference type="EMBL" id="JAILXK010000001">
    <property type="protein sequence ID" value="MBY4636017.1"/>
    <property type="molecule type" value="Genomic_DNA"/>
</dbReference>
<dbReference type="SUPFAM" id="SSF103473">
    <property type="entry name" value="MFS general substrate transporter"/>
    <property type="match status" value="1"/>
</dbReference>
<dbReference type="InterPro" id="IPR011701">
    <property type="entry name" value="MFS"/>
</dbReference>
<evidence type="ECO:0000256" key="3">
    <source>
        <dbReference type="ARBA" id="ARBA00022989"/>
    </source>
</evidence>
<evidence type="ECO:0000256" key="4">
    <source>
        <dbReference type="ARBA" id="ARBA00023136"/>
    </source>
</evidence>